<protein>
    <submittedName>
        <fullName evidence="1">Uncharacterized protein</fullName>
    </submittedName>
</protein>
<proteinExistence type="predicted"/>
<dbReference type="Proteomes" id="UP000324222">
    <property type="component" value="Unassembled WGS sequence"/>
</dbReference>
<reference evidence="1 2" key="1">
    <citation type="submission" date="2019-05" db="EMBL/GenBank/DDBJ databases">
        <title>Another draft genome of Portunus trituberculatus and its Hox gene families provides insights of decapod evolution.</title>
        <authorList>
            <person name="Jeong J.-H."/>
            <person name="Song I."/>
            <person name="Kim S."/>
            <person name="Choi T."/>
            <person name="Kim D."/>
            <person name="Ryu S."/>
            <person name="Kim W."/>
        </authorList>
    </citation>
    <scope>NUCLEOTIDE SEQUENCE [LARGE SCALE GENOMIC DNA]</scope>
    <source>
        <tissue evidence="1">Muscle</tissue>
    </source>
</reference>
<gene>
    <name evidence="1" type="ORF">E2C01_035317</name>
</gene>
<organism evidence="1 2">
    <name type="scientific">Portunus trituberculatus</name>
    <name type="common">Swimming crab</name>
    <name type="synonym">Neptunus trituberculatus</name>
    <dbReference type="NCBI Taxonomy" id="210409"/>
    <lineage>
        <taxon>Eukaryota</taxon>
        <taxon>Metazoa</taxon>
        <taxon>Ecdysozoa</taxon>
        <taxon>Arthropoda</taxon>
        <taxon>Crustacea</taxon>
        <taxon>Multicrustacea</taxon>
        <taxon>Malacostraca</taxon>
        <taxon>Eumalacostraca</taxon>
        <taxon>Eucarida</taxon>
        <taxon>Decapoda</taxon>
        <taxon>Pleocyemata</taxon>
        <taxon>Brachyura</taxon>
        <taxon>Eubrachyura</taxon>
        <taxon>Portunoidea</taxon>
        <taxon>Portunidae</taxon>
        <taxon>Portuninae</taxon>
        <taxon>Portunus</taxon>
    </lineage>
</organism>
<name>A0A5B7F8W2_PORTR</name>
<sequence length="120" mass="13047">MSTQCSRFEGGGVTLVCREDPGTLEAIYGKSSEGVWRGKGGERKESAVHHAEIMTVSADFQGKLHQSNLHVGVAHWRSLTGHLALQTIRASMATPTLSIKARKCQDPSTGLAWVHLHDEI</sequence>
<accession>A0A5B7F8W2</accession>
<comment type="caution">
    <text evidence="1">The sequence shown here is derived from an EMBL/GenBank/DDBJ whole genome shotgun (WGS) entry which is preliminary data.</text>
</comment>
<dbReference type="AlphaFoldDB" id="A0A5B7F8W2"/>
<evidence type="ECO:0000313" key="2">
    <source>
        <dbReference type="Proteomes" id="UP000324222"/>
    </source>
</evidence>
<evidence type="ECO:0000313" key="1">
    <source>
        <dbReference type="EMBL" id="MPC41716.1"/>
    </source>
</evidence>
<keyword evidence="2" id="KW-1185">Reference proteome</keyword>
<dbReference type="EMBL" id="VSRR010005161">
    <property type="protein sequence ID" value="MPC41716.1"/>
    <property type="molecule type" value="Genomic_DNA"/>
</dbReference>